<feature type="transmembrane region" description="Helical" evidence="6">
    <location>
        <begin position="74"/>
        <end position="100"/>
    </location>
</feature>
<accession>A0A397Q7K2</accession>
<comment type="similarity">
    <text evidence="2 6">Belongs to the BI1 family.</text>
</comment>
<comment type="caution">
    <text evidence="7">The sequence shown here is derived from an EMBL/GenBank/DDBJ whole genome shotgun (WGS) entry which is preliminary data.</text>
</comment>
<evidence type="ECO:0008006" key="9">
    <source>
        <dbReference type="Google" id="ProtNLM"/>
    </source>
</evidence>
<feature type="transmembrane region" description="Helical" evidence="6">
    <location>
        <begin position="137"/>
        <end position="156"/>
    </location>
</feature>
<evidence type="ECO:0000313" key="8">
    <source>
        <dbReference type="Proteomes" id="UP000266273"/>
    </source>
</evidence>
<evidence type="ECO:0000256" key="5">
    <source>
        <dbReference type="ARBA" id="ARBA00023136"/>
    </source>
</evidence>
<dbReference type="GO" id="GO:0005886">
    <property type="term" value="C:plasma membrane"/>
    <property type="evidence" value="ECO:0007669"/>
    <property type="project" value="TreeGrafter"/>
</dbReference>
<evidence type="ECO:0000256" key="4">
    <source>
        <dbReference type="ARBA" id="ARBA00022989"/>
    </source>
</evidence>
<dbReference type="InterPro" id="IPR006214">
    <property type="entry name" value="Bax_inhibitor_1-related"/>
</dbReference>
<reference evidence="7 8" key="1">
    <citation type="submission" date="2018-08" db="EMBL/GenBank/DDBJ databases">
        <title>Genomic Encyclopedia of Archaeal and Bacterial Type Strains, Phase II (KMG-II): from individual species to whole genera.</title>
        <authorList>
            <person name="Goeker M."/>
        </authorList>
    </citation>
    <scope>NUCLEOTIDE SEQUENCE [LARGE SCALE GENOMIC DNA]</scope>
    <source>
        <strain evidence="7 8">DSM 5002</strain>
    </source>
</reference>
<name>A0A397Q7K2_9HYPH</name>
<keyword evidence="4 6" id="KW-1133">Transmembrane helix</keyword>
<evidence type="ECO:0000256" key="3">
    <source>
        <dbReference type="ARBA" id="ARBA00022692"/>
    </source>
</evidence>
<feature type="transmembrane region" description="Helical" evidence="6">
    <location>
        <begin position="238"/>
        <end position="255"/>
    </location>
</feature>
<dbReference type="CDD" id="cd10432">
    <property type="entry name" value="BI-1-like_bacterial"/>
    <property type="match status" value="1"/>
</dbReference>
<feature type="transmembrane region" description="Helical" evidence="6">
    <location>
        <begin position="168"/>
        <end position="186"/>
    </location>
</feature>
<feature type="transmembrane region" description="Helical" evidence="6">
    <location>
        <begin position="112"/>
        <end position="131"/>
    </location>
</feature>
<keyword evidence="8" id="KW-1185">Reference proteome</keyword>
<proteinExistence type="inferred from homology"/>
<keyword evidence="5 6" id="KW-0472">Membrane</keyword>
<dbReference type="AlphaFoldDB" id="A0A397Q7K2"/>
<feature type="transmembrane region" description="Helical" evidence="6">
    <location>
        <begin position="31"/>
        <end position="54"/>
    </location>
</feature>
<keyword evidence="3 6" id="KW-0812">Transmembrane</keyword>
<dbReference type="PANTHER" id="PTHR23291">
    <property type="entry name" value="BAX INHIBITOR-RELATED"/>
    <property type="match status" value="1"/>
</dbReference>
<feature type="transmembrane region" description="Helical" evidence="6">
    <location>
        <begin position="192"/>
        <end position="209"/>
    </location>
</feature>
<dbReference type="Pfam" id="PF01027">
    <property type="entry name" value="Bax1-I"/>
    <property type="match status" value="1"/>
</dbReference>
<gene>
    <name evidence="7" type="ORF">BXY53_0553</name>
</gene>
<evidence type="ECO:0000256" key="2">
    <source>
        <dbReference type="ARBA" id="ARBA00010350"/>
    </source>
</evidence>
<evidence type="ECO:0000313" key="7">
    <source>
        <dbReference type="EMBL" id="RIA55487.1"/>
    </source>
</evidence>
<evidence type="ECO:0000256" key="6">
    <source>
        <dbReference type="RuleBase" id="RU004379"/>
    </source>
</evidence>
<dbReference type="PANTHER" id="PTHR23291:SF50">
    <property type="entry name" value="PROTEIN LIFEGUARD 4"/>
    <property type="match status" value="1"/>
</dbReference>
<dbReference type="EMBL" id="QXDF01000001">
    <property type="protein sequence ID" value="RIA55487.1"/>
    <property type="molecule type" value="Genomic_DNA"/>
</dbReference>
<evidence type="ECO:0000256" key="1">
    <source>
        <dbReference type="ARBA" id="ARBA00004141"/>
    </source>
</evidence>
<dbReference type="Proteomes" id="UP000266273">
    <property type="component" value="Unassembled WGS sequence"/>
</dbReference>
<dbReference type="RefSeq" id="WP_119061722.1">
    <property type="nucleotide sequence ID" value="NZ_QXDF01000001.1"/>
</dbReference>
<protein>
    <recommendedName>
        <fullName evidence="9">Modulator of FtsH protease</fullName>
    </recommendedName>
</protein>
<organism evidence="7 8">
    <name type="scientific">Dichotomicrobium thermohalophilum</name>
    <dbReference type="NCBI Taxonomy" id="933063"/>
    <lineage>
        <taxon>Bacteria</taxon>
        <taxon>Pseudomonadati</taxon>
        <taxon>Pseudomonadota</taxon>
        <taxon>Alphaproteobacteria</taxon>
        <taxon>Hyphomicrobiales</taxon>
        <taxon>Hyphomicrobiaceae</taxon>
        <taxon>Dichotomicrobium</taxon>
    </lineage>
</organism>
<dbReference type="OrthoDB" id="9793828at2"/>
<comment type="subcellular location">
    <subcellularLocation>
        <location evidence="1">Membrane</location>
        <topology evidence="1">Multi-pass membrane protein</topology>
    </subcellularLocation>
</comment>
<sequence>MADFDRNQATYARTGAQEAIDEGLRSYMLQVYNYMAAGVAITGLVAYALYTFAVQPTAAGAAAQVRDGLYLTDFGYALFASPLKWVVFLAPLGMVFYLSARVHKMSVSGAQTAFWIFAALMGASLSSIFLVYAHGSIAQVFFISAAAFGALSLWGYTTKKDLSGWGSFLFMGLIGIIIAAVVNLFIGSTALQFAISVIGVLVFAGLTAYDTQQIKEMYFEGDSTAVAGRKAIMGALRLYLDFINLFIMLLSLFGQRE</sequence>